<keyword evidence="2" id="KW-1133">Transmembrane helix</keyword>
<dbReference type="Proteomes" id="UP000239724">
    <property type="component" value="Unassembled WGS sequence"/>
</dbReference>
<evidence type="ECO:0000256" key="1">
    <source>
        <dbReference type="SAM" id="MobiDB-lite"/>
    </source>
</evidence>
<keyword evidence="2" id="KW-0812">Transmembrane</keyword>
<gene>
    <name evidence="3" type="ORF">CCS01_21195</name>
</gene>
<feature type="transmembrane region" description="Helical" evidence="2">
    <location>
        <begin position="6"/>
        <end position="25"/>
    </location>
</feature>
<sequence length="76" mass="8469">MIEGAFVIGAFWLFAAGTILMAMVFSRQTTLSARRLDSMIANRERVISDTDHAVQAKDQAPSTRRAAVEHNEVRAY</sequence>
<evidence type="ECO:0000256" key="2">
    <source>
        <dbReference type="SAM" id="Phobius"/>
    </source>
</evidence>
<evidence type="ECO:0008006" key="5">
    <source>
        <dbReference type="Google" id="ProtNLM"/>
    </source>
</evidence>
<keyword evidence="2" id="KW-0472">Membrane</keyword>
<evidence type="ECO:0000313" key="3">
    <source>
        <dbReference type="EMBL" id="PPQ29577.1"/>
    </source>
</evidence>
<dbReference type="AlphaFoldDB" id="A0A2S6N4R3"/>
<feature type="compositionally biased region" description="Basic and acidic residues" evidence="1">
    <location>
        <begin position="66"/>
        <end position="76"/>
    </location>
</feature>
<proteinExistence type="predicted"/>
<comment type="caution">
    <text evidence="3">The sequence shown here is derived from an EMBL/GenBank/DDBJ whole genome shotgun (WGS) entry which is preliminary data.</text>
</comment>
<evidence type="ECO:0000313" key="4">
    <source>
        <dbReference type="Proteomes" id="UP000239724"/>
    </source>
</evidence>
<protein>
    <recommendedName>
        <fullName evidence="5">Heme exporter protein D</fullName>
    </recommendedName>
</protein>
<name>A0A2S6N4R3_RHOGL</name>
<reference evidence="3 4" key="1">
    <citation type="journal article" date="2018" name="Arch. Microbiol.">
        <title>New insights into the metabolic potential of the phototrophic purple bacterium Rhodopila globiformis DSM 161(T) from its draft genome sequence and evidence for a vanadium-dependent nitrogenase.</title>
        <authorList>
            <person name="Imhoff J.F."/>
            <person name="Rahn T."/>
            <person name="Kunzel S."/>
            <person name="Neulinger S.C."/>
        </authorList>
    </citation>
    <scope>NUCLEOTIDE SEQUENCE [LARGE SCALE GENOMIC DNA]</scope>
    <source>
        <strain evidence="3 4">DSM 161</strain>
    </source>
</reference>
<dbReference type="EMBL" id="NHRY01000224">
    <property type="protein sequence ID" value="PPQ29577.1"/>
    <property type="molecule type" value="Genomic_DNA"/>
</dbReference>
<feature type="region of interest" description="Disordered" evidence="1">
    <location>
        <begin position="51"/>
        <end position="76"/>
    </location>
</feature>
<organism evidence="3 4">
    <name type="scientific">Rhodopila globiformis</name>
    <name type="common">Rhodopseudomonas globiformis</name>
    <dbReference type="NCBI Taxonomy" id="1071"/>
    <lineage>
        <taxon>Bacteria</taxon>
        <taxon>Pseudomonadati</taxon>
        <taxon>Pseudomonadota</taxon>
        <taxon>Alphaproteobacteria</taxon>
        <taxon>Acetobacterales</taxon>
        <taxon>Acetobacteraceae</taxon>
        <taxon>Rhodopila</taxon>
    </lineage>
</organism>
<keyword evidence="4" id="KW-1185">Reference proteome</keyword>
<accession>A0A2S6N4R3</accession>